<keyword evidence="5" id="KW-1185">Reference proteome</keyword>
<evidence type="ECO:0000313" key="4">
    <source>
        <dbReference type="EMBL" id="OLP97738.1"/>
    </source>
</evidence>
<proteinExistence type="predicted"/>
<feature type="repeat" description="PPR" evidence="2">
    <location>
        <begin position="290"/>
        <end position="324"/>
    </location>
</feature>
<keyword evidence="1" id="KW-0677">Repeat</keyword>
<protein>
    <submittedName>
        <fullName evidence="4">Pentatricopeptide repeat-containing protein</fullName>
    </submittedName>
</protein>
<dbReference type="AlphaFoldDB" id="A0A1Q9DRH0"/>
<evidence type="ECO:0000256" key="3">
    <source>
        <dbReference type="SAM" id="MobiDB-lite"/>
    </source>
</evidence>
<dbReference type="PANTHER" id="PTHR47447">
    <property type="entry name" value="OS03G0856100 PROTEIN"/>
    <property type="match status" value="1"/>
</dbReference>
<accession>A0A1Q9DRH0</accession>
<feature type="region of interest" description="Disordered" evidence="3">
    <location>
        <begin position="612"/>
        <end position="640"/>
    </location>
</feature>
<dbReference type="Proteomes" id="UP000186817">
    <property type="component" value="Unassembled WGS sequence"/>
</dbReference>
<dbReference type="InterPro" id="IPR011990">
    <property type="entry name" value="TPR-like_helical_dom_sf"/>
</dbReference>
<evidence type="ECO:0000256" key="2">
    <source>
        <dbReference type="PROSITE-ProRule" id="PRU00708"/>
    </source>
</evidence>
<dbReference type="Gene3D" id="1.25.40.10">
    <property type="entry name" value="Tetratricopeptide repeat domain"/>
    <property type="match status" value="2"/>
</dbReference>
<organism evidence="4 5">
    <name type="scientific">Symbiodinium microadriaticum</name>
    <name type="common">Dinoflagellate</name>
    <name type="synonym">Zooxanthella microadriatica</name>
    <dbReference type="NCBI Taxonomy" id="2951"/>
    <lineage>
        <taxon>Eukaryota</taxon>
        <taxon>Sar</taxon>
        <taxon>Alveolata</taxon>
        <taxon>Dinophyceae</taxon>
        <taxon>Suessiales</taxon>
        <taxon>Symbiodiniaceae</taxon>
        <taxon>Symbiodinium</taxon>
    </lineage>
</organism>
<sequence length="688" mass="74840">MSVALRPFSSSAGQRTSNLIATRACEKAASTSQRRLPAGARNFGRNNWQNAWAVLESIPQMRLSSSKASLGGALVAGSWENAAALLRSLAAACLRLTTSALNACAPTVWQRTIAMLRALPTLFVCTDVVTSLRVVAAFSREGRWSRALGIMSSAHPFAFQPNVLSAGIGATPWAAALAVLATAARAGVLVDHVCVNAAVTALAAGGVWQRAADFLRNALASNMVRFSTAIAACDASGHWAVAMRIWAAMRCRRSDCDTICMNSLVSSCSRRWRWPLKLLGLGEAARIRRDVVSFSSAIRGLQGSQKWDHAAEMLVHMARLEVPPNLVTRNVALAAQGSRGDWQRSLWLLAKSKGEVSYRAAIDLCDLEGQGEQARLLLNEAHVSGTDLSISFYPWAFGRLLLFEAGSTHDALFSALHVLHTSEARLPPQEVATLVWSSAMLSASKCAFVHEACGGAGDQFPARFVDQGTLFVDFGKNEKYADKRGWPHVEVRGTGWAASVLDITAIVTRHAHRRIVILENVAGLCHRSSTVRSTDEYQDFGHFEAENGQTLGYQSTHRGDSQLQRIKERAVVSHFLAQRKALLDWLSRPSLRHAVVVRIYDDTNVWIAPQKRTQQAETDDHAGGDAAGDDAGAKKRNVGRLGKRKVTPLMGMIQRVFMRSPGDDGLSDRLEYAQIHAPAQLLPKAITW</sequence>
<dbReference type="PROSITE" id="PS51375">
    <property type="entry name" value="PPR"/>
    <property type="match status" value="1"/>
</dbReference>
<evidence type="ECO:0000256" key="1">
    <source>
        <dbReference type="ARBA" id="ARBA00022737"/>
    </source>
</evidence>
<gene>
    <name evidence="4" type="ORF">AK812_SmicGene19888</name>
</gene>
<dbReference type="PANTHER" id="PTHR47447:SF17">
    <property type="entry name" value="OS12G0638900 PROTEIN"/>
    <property type="match status" value="1"/>
</dbReference>
<dbReference type="EMBL" id="LSRX01000423">
    <property type="protein sequence ID" value="OLP97738.1"/>
    <property type="molecule type" value="Genomic_DNA"/>
</dbReference>
<evidence type="ECO:0000313" key="5">
    <source>
        <dbReference type="Proteomes" id="UP000186817"/>
    </source>
</evidence>
<dbReference type="OrthoDB" id="10546927at2759"/>
<name>A0A1Q9DRH0_SYMMI</name>
<reference evidence="4 5" key="1">
    <citation type="submission" date="2016-02" db="EMBL/GenBank/DDBJ databases">
        <title>Genome analysis of coral dinoflagellate symbionts highlights evolutionary adaptations to a symbiotic lifestyle.</title>
        <authorList>
            <person name="Aranda M."/>
            <person name="Li Y."/>
            <person name="Liew Y.J."/>
            <person name="Baumgarten S."/>
            <person name="Simakov O."/>
            <person name="Wilson M."/>
            <person name="Piel J."/>
            <person name="Ashoor H."/>
            <person name="Bougouffa S."/>
            <person name="Bajic V.B."/>
            <person name="Ryu T."/>
            <person name="Ravasi T."/>
            <person name="Bayer T."/>
            <person name="Micklem G."/>
            <person name="Kim H."/>
            <person name="Bhak J."/>
            <person name="Lajeunesse T.C."/>
            <person name="Voolstra C.R."/>
        </authorList>
    </citation>
    <scope>NUCLEOTIDE SEQUENCE [LARGE SCALE GENOMIC DNA]</scope>
    <source>
        <strain evidence="4 5">CCMP2467</strain>
    </source>
</reference>
<comment type="caution">
    <text evidence="4">The sequence shown here is derived from an EMBL/GenBank/DDBJ whole genome shotgun (WGS) entry which is preliminary data.</text>
</comment>
<dbReference type="InterPro" id="IPR002885">
    <property type="entry name" value="PPR_rpt"/>
</dbReference>